<keyword evidence="4 6" id="KW-0805">Transcription regulation</keyword>
<evidence type="ECO:0000259" key="8">
    <source>
        <dbReference type="Pfam" id="PF01029"/>
    </source>
</evidence>
<dbReference type="NCBIfam" id="TIGR01951">
    <property type="entry name" value="nusB"/>
    <property type="match status" value="1"/>
</dbReference>
<evidence type="ECO:0000256" key="1">
    <source>
        <dbReference type="ARBA" id="ARBA00005952"/>
    </source>
</evidence>
<accession>A0ABY7UN40</accession>
<evidence type="ECO:0000256" key="2">
    <source>
        <dbReference type="ARBA" id="ARBA00022814"/>
    </source>
</evidence>
<gene>
    <name evidence="6" type="primary">nusB</name>
    <name evidence="9" type="ORF">CJEDD_07015</name>
</gene>
<dbReference type="HAMAP" id="MF_00073">
    <property type="entry name" value="NusB"/>
    <property type="match status" value="1"/>
</dbReference>
<dbReference type="InterPro" id="IPR035926">
    <property type="entry name" value="NusB-like_sf"/>
</dbReference>
<evidence type="ECO:0000256" key="4">
    <source>
        <dbReference type="ARBA" id="ARBA00023015"/>
    </source>
</evidence>
<keyword evidence="5 6" id="KW-0804">Transcription</keyword>
<evidence type="ECO:0000313" key="9">
    <source>
        <dbReference type="EMBL" id="WCZ39003.1"/>
    </source>
</evidence>
<proteinExistence type="inferred from homology"/>
<dbReference type="InterPro" id="IPR006027">
    <property type="entry name" value="NusB_RsmB_TIM44"/>
</dbReference>
<dbReference type="Pfam" id="PF01029">
    <property type="entry name" value="NusB"/>
    <property type="match status" value="1"/>
</dbReference>
<evidence type="ECO:0000256" key="7">
    <source>
        <dbReference type="SAM" id="MobiDB-lite"/>
    </source>
</evidence>
<dbReference type="Proteomes" id="UP001218071">
    <property type="component" value="Chromosome"/>
</dbReference>
<evidence type="ECO:0000313" key="10">
    <source>
        <dbReference type="Proteomes" id="UP001218071"/>
    </source>
</evidence>
<evidence type="ECO:0000256" key="5">
    <source>
        <dbReference type="ARBA" id="ARBA00023163"/>
    </source>
</evidence>
<dbReference type="Gene3D" id="1.10.940.10">
    <property type="entry name" value="NusB-like"/>
    <property type="match status" value="1"/>
</dbReference>
<dbReference type="InterPro" id="IPR011605">
    <property type="entry name" value="NusB_fam"/>
</dbReference>
<comment type="similarity">
    <text evidence="1 6">Belongs to the NusB family.</text>
</comment>
<name>A0ABY7UN40_9CORY</name>
<comment type="function">
    <text evidence="6">Involved in transcription antitermination. Required for transcription of ribosomal RNA (rRNA) genes. Binds specifically to the boxA antiterminator sequence of the ribosomal RNA (rrn) operons.</text>
</comment>
<feature type="region of interest" description="Disordered" evidence="7">
    <location>
        <begin position="163"/>
        <end position="229"/>
    </location>
</feature>
<dbReference type="PANTHER" id="PTHR11078">
    <property type="entry name" value="N UTILIZATION SUBSTANCE PROTEIN B-RELATED"/>
    <property type="match status" value="1"/>
</dbReference>
<keyword evidence="2 6" id="KW-0889">Transcription antitermination</keyword>
<keyword evidence="10" id="KW-1185">Reference proteome</keyword>
<protein>
    <recommendedName>
        <fullName evidence="6">Transcription antitermination protein NusB</fullName>
    </recommendedName>
    <alternativeName>
        <fullName evidence="6">Antitermination factor NusB</fullName>
    </alternativeName>
</protein>
<evidence type="ECO:0000256" key="3">
    <source>
        <dbReference type="ARBA" id="ARBA00022884"/>
    </source>
</evidence>
<evidence type="ECO:0000256" key="6">
    <source>
        <dbReference type="HAMAP-Rule" id="MF_00073"/>
    </source>
</evidence>
<feature type="domain" description="NusB/RsmB/TIM44" evidence="8">
    <location>
        <begin position="12"/>
        <end position="141"/>
    </location>
</feature>
<keyword evidence="3 6" id="KW-0694">RNA-binding</keyword>
<dbReference type="SUPFAM" id="SSF48013">
    <property type="entry name" value="NusB-like"/>
    <property type="match status" value="1"/>
</dbReference>
<organism evidence="9 10">
    <name type="scientific">Corynebacterium jeddahense</name>
    <dbReference type="NCBI Taxonomy" id="1414719"/>
    <lineage>
        <taxon>Bacteria</taxon>
        <taxon>Bacillati</taxon>
        <taxon>Actinomycetota</taxon>
        <taxon>Actinomycetes</taxon>
        <taxon>Mycobacteriales</taxon>
        <taxon>Corynebacteriaceae</taxon>
        <taxon>Corynebacterium</taxon>
    </lineage>
</organism>
<sequence>MQDYKRHGARYRARRRAVDILFEAETRDIDPVAIVEDRAELSQDPANAVAPVADYTRTIVAGAAEKLDDLDDAIERHLTEDWELFRLPAVDRQILRVAAWEILFNDEVDAPISIKEGVEMASEYSGQQAAPYINVVLDGIAQGAAANAPFAGEAADDAYPVAAEPAAAEPEAPVSTAETEPEAPAAEPGAEVASGAAEAATAAEAAEIAESTEPVAADDDEPTDPTSAQ</sequence>
<feature type="compositionally biased region" description="Low complexity" evidence="7">
    <location>
        <begin position="163"/>
        <end position="214"/>
    </location>
</feature>
<dbReference type="PANTHER" id="PTHR11078:SF3">
    <property type="entry name" value="ANTITERMINATION NUSB DOMAIN-CONTAINING PROTEIN"/>
    <property type="match status" value="1"/>
</dbReference>
<reference evidence="9 10" key="1">
    <citation type="submission" date="2020-10" db="EMBL/GenBank/DDBJ databases">
        <title>Complete genome sequence of Corynebacterium jeddahense DSM 45997, type strain of Corynebacterium jeddahense.</title>
        <authorList>
            <person name="Busche T."/>
            <person name="Kalinowski J."/>
            <person name="Ruckert C."/>
        </authorList>
    </citation>
    <scope>NUCLEOTIDE SEQUENCE [LARGE SCALE GENOMIC DNA]</scope>
    <source>
        <strain evidence="9 10">DSM 45997</strain>
    </source>
</reference>
<dbReference type="EMBL" id="CP063194">
    <property type="protein sequence ID" value="WCZ39003.1"/>
    <property type="molecule type" value="Genomic_DNA"/>
</dbReference>